<sequence>MKNNTDFENIEKAISAIDKLCSHCSICTPDCHVAIARRAMESLRYDLQQFYNNEEK</sequence>
<reference evidence="1 2" key="1">
    <citation type="submission" date="2019-03" db="EMBL/GenBank/DDBJ databases">
        <title>Genomic Encyclopedia of Type Strains, Phase IV (KMG-IV): sequencing the most valuable type-strain genomes for metagenomic binning, comparative biology and taxonomic classification.</title>
        <authorList>
            <person name="Goeker M."/>
        </authorList>
    </citation>
    <scope>NUCLEOTIDE SEQUENCE [LARGE SCALE GENOMIC DNA]</scope>
    <source>
        <strain evidence="1 2">DSM 20467</strain>
    </source>
</reference>
<organism evidence="1 2">
    <name type="scientific">Pectinatus cerevisiiphilus</name>
    <dbReference type="NCBI Taxonomy" id="86956"/>
    <lineage>
        <taxon>Bacteria</taxon>
        <taxon>Bacillati</taxon>
        <taxon>Bacillota</taxon>
        <taxon>Negativicutes</taxon>
        <taxon>Selenomonadales</taxon>
        <taxon>Selenomonadaceae</taxon>
        <taxon>Pectinatus</taxon>
    </lineage>
</organism>
<gene>
    <name evidence="1" type="ORF">EDC37_10951</name>
</gene>
<name>A0A4R3K7D3_9FIRM</name>
<dbReference type="EMBL" id="SMAA01000009">
    <property type="protein sequence ID" value="TCS78698.1"/>
    <property type="molecule type" value="Genomic_DNA"/>
</dbReference>
<dbReference type="RefSeq" id="WP_165874480.1">
    <property type="nucleotide sequence ID" value="NZ_SMAA01000009.1"/>
</dbReference>
<protein>
    <submittedName>
        <fullName evidence="1">Uncharacterized protein</fullName>
    </submittedName>
</protein>
<proteinExistence type="predicted"/>
<accession>A0A4R3K7D3</accession>
<dbReference type="AlphaFoldDB" id="A0A4R3K7D3"/>
<evidence type="ECO:0000313" key="1">
    <source>
        <dbReference type="EMBL" id="TCS78698.1"/>
    </source>
</evidence>
<comment type="caution">
    <text evidence="1">The sequence shown here is derived from an EMBL/GenBank/DDBJ whole genome shotgun (WGS) entry which is preliminary data.</text>
</comment>
<keyword evidence="2" id="KW-1185">Reference proteome</keyword>
<evidence type="ECO:0000313" key="2">
    <source>
        <dbReference type="Proteomes" id="UP000295188"/>
    </source>
</evidence>
<dbReference type="Proteomes" id="UP000295188">
    <property type="component" value="Unassembled WGS sequence"/>
</dbReference>